<dbReference type="GO" id="GO:0001018">
    <property type="term" value="F:mitochondrial promoter sequence-specific DNA binding"/>
    <property type="evidence" value="ECO:0007669"/>
    <property type="project" value="TreeGrafter"/>
</dbReference>
<comment type="catalytic activity">
    <reaction evidence="7 8">
        <text>RNA(n) + a ribonucleoside 5'-triphosphate = RNA(n+1) + diphosphate</text>
        <dbReference type="Rhea" id="RHEA:21248"/>
        <dbReference type="Rhea" id="RHEA-COMP:14527"/>
        <dbReference type="Rhea" id="RHEA-COMP:17342"/>
        <dbReference type="ChEBI" id="CHEBI:33019"/>
        <dbReference type="ChEBI" id="CHEBI:61557"/>
        <dbReference type="ChEBI" id="CHEBI:140395"/>
        <dbReference type="EC" id="2.7.7.6"/>
    </reaction>
</comment>
<keyword evidence="5 8" id="KW-0548">Nucleotidyltransferase</keyword>
<dbReference type="EC" id="2.7.7.6" evidence="2 8"/>
<dbReference type="PANTHER" id="PTHR10102:SF0">
    <property type="entry name" value="DNA-DIRECTED RNA POLYMERASE, MITOCHONDRIAL"/>
    <property type="match status" value="1"/>
</dbReference>
<comment type="caution">
    <text evidence="11">The sequence shown here is derived from an EMBL/GenBank/DDBJ whole genome shotgun (WGS) entry which is preliminary data.</text>
</comment>
<dbReference type="OrthoDB" id="276422at2759"/>
<comment type="function">
    <text evidence="8">DNA-dependent RNA polymerase catalyzes the transcription of DNA into RNA using the four ribonucleoside triphosphates as substrates.</text>
</comment>
<keyword evidence="12" id="KW-1185">Reference proteome</keyword>
<evidence type="ECO:0000256" key="4">
    <source>
        <dbReference type="ARBA" id="ARBA00022679"/>
    </source>
</evidence>
<dbReference type="SUPFAM" id="SSF56672">
    <property type="entry name" value="DNA/RNA polymerases"/>
    <property type="match status" value="1"/>
</dbReference>
<keyword evidence="6 8" id="KW-0804">Transcription</keyword>
<feature type="compositionally biased region" description="Polar residues" evidence="9">
    <location>
        <begin position="239"/>
        <end position="256"/>
    </location>
</feature>
<dbReference type="InterPro" id="IPR046950">
    <property type="entry name" value="DNA-dir_Rpol_C_phage-type"/>
</dbReference>
<comment type="similarity">
    <text evidence="1 8">Belongs to the phage and mitochondrial RNA polymerase family.</text>
</comment>
<proteinExistence type="inferred from homology"/>
<keyword evidence="3 8" id="KW-0240">DNA-directed RNA polymerase</keyword>
<evidence type="ECO:0000256" key="7">
    <source>
        <dbReference type="ARBA" id="ARBA00048552"/>
    </source>
</evidence>
<dbReference type="Proteomes" id="UP000784294">
    <property type="component" value="Unassembled WGS sequence"/>
</dbReference>
<dbReference type="GO" id="GO:0006390">
    <property type="term" value="P:mitochondrial transcription"/>
    <property type="evidence" value="ECO:0007669"/>
    <property type="project" value="TreeGrafter"/>
</dbReference>
<dbReference type="PROSITE" id="PS00900">
    <property type="entry name" value="RNA_POL_PHAGE_1"/>
    <property type="match status" value="1"/>
</dbReference>
<organism evidence="11 12">
    <name type="scientific">Protopolystoma xenopodis</name>
    <dbReference type="NCBI Taxonomy" id="117903"/>
    <lineage>
        <taxon>Eukaryota</taxon>
        <taxon>Metazoa</taxon>
        <taxon>Spiralia</taxon>
        <taxon>Lophotrochozoa</taxon>
        <taxon>Platyhelminthes</taxon>
        <taxon>Monogenea</taxon>
        <taxon>Polyopisthocotylea</taxon>
        <taxon>Polystomatidea</taxon>
        <taxon>Polystomatidae</taxon>
        <taxon>Protopolystoma</taxon>
    </lineage>
</organism>
<protein>
    <recommendedName>
        <fullName evidence="2 8">DNA-directed RNA polymerase</fullName>
        <ecNumber evidence="2 8">2.7.7.6</ecNumber>
    </recommendedName>
</protein>
<dbReference type="InterPro" id="IPR043502">
    <property type="entry name" value="DNA/RNA_pol_sf"/>
</dbReference>
<dbReference type="Pfam" id="PF00940">
    <property type="entry name" value="RNA_pol"/>
    <property type="match status" value="1"/>
</dbReference>
<evidence type="ECO:0000256" key="2">
    <source>
        <dbReference type="ARBA" id="ARBA00012418"/>
    </source>
</evidence>
<name>A0A3S5CNE8_9PLAT</name>
<dbReference type="EMBL" id="CAAALY010249310">
    <property type="protein sequence ID" value="VEL35216.1"/>
    <property type="molecule type" value="Genomic_DNA"/>
</dbReference>
<evidence type="ECO:0000313" key="11">
    <source>
        <dbReference type="EMBL" id="VEL35216.1"/>
    </source>
</evidence>
<evidence type="ECO:0000313" key="12">
    <source>
        <dbReference type="Proteomes" id="UP000784294"/>
    </source>
</evidence>
<evidence type="ECO:0000256" key="9">
    <source>
        <dbReference type="SAM" id="MobiDB-lite"/>
    </source>
</evidence>
<evidence type="ECO:0000256" key="1">
    <source>
        <dbReference type="ARBA" id="ARBA00009493"/>
    </source>
</evidence>
<dbReference type="InterPro" id="IPR002092">
    <property type="entry name" value="DNA-dir_Rpol_phage-type"/>
</dbReference>
<feature type="region of interest" description="Disordered" evidence="9">
    <location>
        <begin position="226"/>
        <end position="256"/>
    </location>
</feature>
<evidence type="ECO:0000259" key="10">
    <source>
        <dbReference type="Pfam" id="PF00940"/>
    </source>
</evidence>
<dbReference type="PANTHER" id="PTHR10102">
    <property type="entry name" value="DNA-DIRECTED RNA POLYMERASE, MITOCHONDRIAL"/>
    <property type="match status" value="1"/>
</dbReference>
<dbReference type="GO" id="GO:0034245">
    <property type="term" value="C:mitochondrial DNA-directed RNA polymerase complex"/>
    <property type="evidence" value="ECO:0007669"/>
    <property type="project" value="TreeGrafter"/>
</dbReference>
<evidence type="ECO:0000256" key="6">
    <source>
        <dbReference type="ARBA" id="ARBA00023163"/>
    </source>
</evidence>
<dbReference type="Gene3D" id="1.10.150.20">
    <property type="entry name" value="5' to 3' exonuclease, C-terminal subdomain"/>
    <property type="match status" value="1"/>
</dbReference>
<gene>
    <name evidence="11" type="ORF">PXEA_LOCUS28656</name>
</gene>
<dbReference type="GO" id="GO:0003899">
    <property type="term" value="F:DNA-directed RNA polymerase activity"/>
    <property type="evidence" value="ECO:0007669"/>
    <property type="project" value="UniProtKB-EC"/>
</dbReference>
<dbReference type="PROSITE" id="PS00489">
    <property type="entry name" value="RNA_POL_PHAGE_2"/>
    <property type="match status" value="1"/>
</dbReference>
<reference evidence="11" key="1">
    <citation type="submission" date="2018-11" db="EMBL/GenBank/DDBJ databases">
        <authorList>
            <consortium name="Pathogen Informatics"/>
        </authorList>
    </citation>
    <scope>NUCLEOTIDE SEQUENCE</scope>
</reference>
<evidence type="ECO:0000256" key="3">
    <source>
        <dbReference type="ARBA" id="ARBA00022478"/>
    </source>
</evidence>
<dbReference type="AlphaFoldDB" id="A0A3S5CNE8"/>
<keyword evidence="4 8" id="KW-0808">Transferase</keyword>
<evidence type="ECO:0000256" key="5">
    <source>
        <dbReference type="ARBA" id="ARBA00022695"/>
    </source>
</evidence>
<evidence type="ECO:0000256" key="8">
    <source>
        <dbReference type="RuleBase" id="RU003805"/>
    </source>
</evidence>
<sequence length="256" mass="28774">MTAALRHPDGPEKYASGYPVHQDGSCNGLQHYAALGRDRSGAESVNLTDRERPQDVYADVVELVEHQRKADAAQGLAVAKILEGFILRKVIKQSVMTTVYGVTQYGAKLQIQRQLRDMESFPVDYLGPAATYLAKLTLSSIGKIFTSSTEIQNWFDEVCLLLHSVYYFLSIIIHIFEFDIAALGLISRQSLLPIPKPFQLKLILNWTTYGNNCDHYAFYDEAGDDDDDDDDSNLRSKLNEQNSPMFLSSNGEIDFH</sequence>
<accession>A0A3S5CNE8</accession>
<feature type="domain" description="DNA-directed RNA polymerase C-terminal" evidence="10">
    <location>
        <begin position="2"/>
        <end position="163"/>
    </location>
</feature>